<feature type="domain" description="Transglycosylase SLT" evidence="5">
    <location>
        <begin position="34"/>
        <end position="132"/>
    </location>
</feature>
<dbReference type="PANTHER" id="PTHR37423:SF2">
    <property type="entry name" value="MEMBRANE-BOUND LYTIC MUREIN TRANSGLYCOSYLASE C"/>
    <property type="match status" value="1"/>
</dbReference>
<dbReference type="CDD" id="cd00254">
    <property type="entry name" value="LT-like"/>
    <property type="match status" value="1"/>
</dbReference>
<sequence length="328" mass="34894">MIAKRLMAIFAAIVLGMSAPVAKAGDERAYIELLIQYYAQYYDVPVELVRRVVQRESTFNPRARNGPYWGLMQILPATARTMGFTGKPEDLLDPETNLIYAVKYLRGAYLVAGGNHDRAVRHYAAGYYYHARDKGLLEETGLRPGPRTPVAPTPPTQGGASMVAVASPPPPPPPLPVGEQFTAPVVASVAHAPQPEPEIPAQAEPVVVAALGFLPPQRPQNLNAPEANHSGLAAIARAAEPAPEAEPVLSAMAVEEFNQAPDLIGELGFGLEMASAYFAAPQTGLARIEGDIFEATFSMLDGLDAVIARSALAAGDDGFVPPARPENL</sequence>
<keyword evidence="4" id="KW-0732">Signal</keyword>
<reference evidence="6 7" key="1">
    <citation type="journal article" date="2014" name="Int. J. Syst. Evol. Microbiol.">
        <title>Complete genome sequence of Corynebacterium casei LMG S-19264T (=DSM 44701T), isolated from a smear-ripened cheese.</title>
        <authorList>
            <consortium name="US DOE Joint Genome Institute (JGI-PGF)"/>
            <person name="Walter F."/>
            <person name="Albersmeier A."/>
            <person name="Kalinowski J."/>
            <person name="Ruckert C."/>
        </authorList>
    </citation>
    <scope>NUCLEOTIDE SEQUENCE [LARGE SCALE GENOMIC DNA]</scope>
    <source>
        <strain evidence="6 7">CGMCC 1.15896</strain>
    </source>
</reference>
<dbReference type="InterPro" id="IPR023346">
    <property type="entry name" value="Lysozyme-like_dom_sf"/>
</dbReference>
<organism evidence="6 7">
    <name type="scientific">Pelagibacterium lentulum</name>
    <dbReference type="NCBI Taxonomy" id="2029865"/>
    <lineage>
        <taxon>Bacteria</taxon>
        <taxon>Pseudomonadati</taxon>
        <taxon>Pseudomonadota</taxon>
        <taxon>Alphaproteobacteria</taxon>
        <taxon>Hyphomicrobiales</taxon>
        <taxon>Devosiaceae</taxon>
        <taxon>Pelagibacterium</taxon>
    </lineage>
</organism>
<feature type="signal peptide" evidence="4">
    <location>
        <begin position="1"/>
        <end position="24"/>
    </location>
</feature>
<evidence type="ECO:0000256" key="3">
    <source>
        <dbReference type="SAM" id="MobiDB-lite"/>
    </source>
</evidence>
<gene>
    <name evidence="6" type="ORF">GCM10011499_04730</name>
</gene>
<dbReference type="InterPro" id="IPR008258">
    <property type="entry name" value="Transglycosylase_SLT_dom_1"/>
</dbReference>
<evidence type="ECO:0000313" key="7">
    <source>
        <dbReference type="Proteomes" id="UP000596977"/>
    </source>
</evidence>
<dbReference type="Gene3D" id="1.10.530.10">
    <property type="match status" value="1"/>
</dbReference>
<dbReference type="AlphaFoldDB" id="A0A916VUT6"/>
<dbReference type="PANTHER" id="PTHR37423">
    <property type="entry name" value="SOLUBLE LYTIC MUREIN TRANSGLYCOSYLASE-RELATED"/>
    <property type="match status" value="1"/>
</dbReference>
<dbReference type="EMBL" id="BMKB01000001">
    <property type="protein sequence ID" value="GGA38383.1"/>
    <property type="molecule type" value="Genomic_DNA"/>
</dbReference>
<accession>A0A916VUT6</accession>
<protein>
    <recommendedName>
        <fullName evidence="5">Transglycosylase SLT domain-containing protein</fullName>
    </recommendedName>
</protein>
<proteinExistence type="inferred from homology"/>
<comment type="similarity">
    <text evidence="1">Belongs to the transglycosylase Slt family.</text>
</comment>
<evidence type="ECO:0000259" key="5">
    <source>
        <dbReference type="Pfam" id="PF01464"/>
    </source>
</evidence>
<evidence type="ECO:0000313" key="6">
    <source>
        <dbReference type="EMBL" id="GGA38383.1"/>
    </source>
</evidence>
<dbReference type="SUPFAM" id="SSF53955">
    <property type="entry name" value="Lysozyme-like"/>
    <property type="match status" value="1"/>
</dbReference>
<feature type="chain" id="PRO_5037977988" description="Transglycosylase SLT domain-containing protein" evidence="4">
    <location>
        <begin position="25"/>
        <end position="328"/>
    </location>
</feature>
<dbReference type="Proteomes" id="UP000596977">
    <property type="component" value="Unassembled WGS sequence"/>
</dbReference>
<comment type="similarity">
    <text evidence="2">Belongs to the virb1 family.</text>
</comment>
<evidence type="ECO:0000256" key="1">
    <source>
        <dbReference type="ARBA" id="ARBA00007734"/>
    </source>
</evidence>
<keyword evidence="7" id="KW-1185">Reference proteome</keyword>
<feature type="compositionally biased region" description="Pro residues" evidence="3">
    <location>
        <begin position="146"/>
        <end position="155"/>
    </location>
</feature>
<name>A0A916VUT6_9HYPH</name>
<dbReference type="Pfam" id="PF01464">
    <property type="entry name" value="SLT"/>
    <property type="match status" value="1"/>
</dbReference>
<evidence type="ECO:0000256" key="4">
    <source>
        <dbReference type="SAM" id="SignalP"/>
    </source>
</evidence>
<feature type="region of interest" description="Disordered" evidence="3">
    <location>
        <begin position="139"/>
        <end position="173"/>
    </location>
</feature>
<comment type="caution">
    <text evidence="6">The sequence shown here is derived from an EMBL/GenBank/DDBJ whole genome shotgun (WGS) entry which is preliminary data.</text>
</comment>
<evidence type="ECO:0000256" key="2">
    <source>
        <dbReference type="ARBA" id="ARBA00009387"/>
    </source>
</evidence>